<evidence type="ECO:0000256" key="11">
    <source>
        <dbReference type="PIRNR" id="PIRNR001461"/>
    </source>
</evidence>
<dbReference type="Pfam" id="PF00834">
    <property type="entry name" value="Ribul_P_3_epim"/>
    <property type="match status" value="1"/>
</dbReference>
<dbReference type="Proteomes" id="UP000295131">
    <property type="component" value="Unassembled WGS sequence"/>
</dbReference>
<evidence type="ECO:0000256" key="7">
    <source>
        <dbReference type="ARBA" id="ARBA00013188"/>
    </source>
</evidence>
<dbReference type="OrthoDB" id="1645589at2"/>
<comment type="cofactor">
    <cofactor evidence="5">
        <name>Fe(2+)</name>
        <dbReference type="ChEBI" id="CHEBI:29033"/>
    </cofactor>
</comment>
<dbReference type="InterPro" id="IPR000056">
    <property type="entry name" value="Ribul_P_3_epim-like"/>
</dbReference>
<feature type="binding site" evidence="10 13">
    <location>
        <position position="34"/>
    </location>
    <ligand>
        <name>a divalent metal cation</name>
        <dbReference type="ChEBI" id="CHEBI:60240"/>
    </ligand>
</feature>
<evidence type="ECO:0000256" key="13">
    <source>
        <dbReference type="PIRSR" id="PIRSR001461-2"/>
    </source>
</evidence>
<evidence type="ECO:0000256" key="5">
    <source>
        <dbReference type="ARBA" id="ARBA00001954"/>
    </source>
</evidence>
<feature type="binding site" evidence="10 14">
    <location>
        <begin position="143"/>
        <end position="146"/>
    </location>
    <ligand>
        <name>substrate</name>
    </ligand>
</feature>
<evidence type="ECO:0000256" key="2">
    <source>
        <dbReference type="ARBA" id="ARBA00001936"/>
    </source>
</evidence>
<feature type="active site" description="Proton acceptor" evidence="10 12">
    <location>
        <position position="36"/>
    </location>
</feature>
<reference evidence="15 16" key="1">
    <citation type="journal article" date="2013" name="Int. J. Syst. Evol. Microbiol.">
        <title>Hoeflea suaedae sp. nov., an endophytic bacterium isolated from the root of the halophyte Suaeda maritima.</title>
        <authorList>
            <person name="Chung E.J."/>
            <person name="Park J.A."/>
            <person name="Pramanik P."/>
            <person name="Bibi F."/>
            <person name="Jeon C.O."/>
            <person name="Chung Y.R."/>
        </authorList>
    </citation>
    <scope>NUCLEOTIDE SEQUENCE [LARGE SCALE GENOMIC DNA]</scope>
    <source>
        <strain evidence="15 16">YC6898</strain>
    </source>
</reference>
<comment type="catalytic activity">
    <reaction evidence="1 10 11">
        <text>D-ribulose 5-phosphate = D-xylulose 5-phosphate</text>
        <dbReference type="Rhea" id="RHEA:13677"/>
        <dbReference type="ChEBI" id="CHEBI:57737"/>
        <dbReference type="ChEBI" id="CHEBI:58121"/>
        <dbReference type="EC" id="5.1.3.1"/>
    </reaction>
</comment>
<dbReference type="RefSeq" id="WP_133284666.1">
    <property type="nucleotide sequence ID" value="NZ_SMSI01000002.1"/>
</dbReference>
<dbReference type="AlphaFoldDB" id="A0A4R5PK21"/>
<evidence type="ECO:0000313" key="15">
    <source>
        <dbReference type="EMBL" id="TDH35966.1"/>
    </source>
</evidence>
<evidence type="ECO:0000256" key="6">
    <source>
        <dbReference type="ARBA" id="ARBA00009541"/>
    </source>
</evidence>
<dbReference type="GO" id="GO:0005737">
    <property type="term" value="C:cytoplasm"/>
    <property type="evidence" value="ECO:0007669"/>
    <property type="project" value="UniProtKB-ARBA"/>
</dbReference>
<dbReference type="InterPro" id="IPR011060">
    <property type="entry name" value="RibuloseP-bd_barrel"/>
</dbReference>
<comment type="cofactor">
    <cofactor evidence="10 13">
        <name>a divalent metal cation</name>
        <dbReference type="ChEBI" id="CHEBI:60240"/>
    </cofactor>
    <text evidence="10 13">Binds 1 divalent metal cation per subunit.</text>
</comment>
<keyword evidence="13" id="KW-0170">Cobalt</keyword>
<evidence type="ECO:0000313" key="16">
    <source>
        <dbReference type="Proteomes" id="UP000295131"/>
    </source>
</evidence>
<comment type="similarity">
    <text evidence="6 10 11">Belongs to the ribulose-phosphate 3-epimerase family.</text>
</comment>
<keyword evidence="9 10" id="KW-0413">Isomerase</keyword>
<protein>
    <recommendedName>
        <fullName evidence="7 10">Ribulose-phosphate 3-epimerase</fullName>
        <ecNumber evidence="7 10">5.1.3.1</ecNumber>
    </recommendedName>
</protein>
<evidence type="ECO:0000256" key="12">
    <source>
        <dbReference type="PIRSR" id="PIRSR001461-1"/>
    </source>
</evidence>
<dbReference type="NCBIfam" id="TIGR01163">
    <property type="entry name" value="rpe"/>
    <property type="match status" value="1"/>
</dbReference>
<evidence type="ECO:0000256" key="10">
    <source>
        <dbReference type="HAMAP-Rule" id="MF_02227"/>
    </source>
</evidence>
<keyword evidence="8 10" id="KW-0479">Metal-binding</keyword>
<dbReference type="InterPro" id="IPR026019">
    <property type="entry name" value="Ribul_P_3_epim"/>
</dbReference>
<dbReference type="InterPro" id="IPR013785">
    <property type="entry name" value="Aldolase_TIM"/>
</dbReference>
<name>A0A4R5PK21_9HYPH</name>
<comment type="cofactor">
    <cofactor evidence="2">
        <name>Mn(2+)</name>
        <dbReference type="ChEBI" id="CHEBI:29035"/>
    </cofactor>
</comment>
<dbReference type="PIRSF" id="PIRSF001461">
    <property type="entry name" value="RPE"/>
    <property type="match status" value="1"/>
</dbReference>
<sequence length="229" mass="24383">MTKTIIAPSVLASDFSKLGDEIEAVMRAGADWIHLDVMDGHFVPNITFGPPIIEKVRNRTDATFDCHLMIEPCDPYLEAFANAGADIITVHAEATRHLDRSLQAIRDLGRKAGVALNPSTPESVIEYVLDRLDMVLVMTVNPGFGGQKFIPATLDKIARIRKMIGDRPVDIQVDGGVTAETAPLVAAAGANVLVAGSAVFKGGSEDAYRANIEAIRSASDKAMAGSRAA</sequence>
<evidence type="ECO:0000256" key="8">
    <source>
        <dbReference type="ARBA" id="ARBA00022723"/>
    </source>
</evidence>
<dbReference type="EC" id="5.1.3.1" evidence="7 10"/>
<organism evidence="15 16">
    <name type="scientific">Pseudohoeflea suaedae</name>
    <dbReference type="NCBI Taxonomy" id="877384"/>
    <lineage>
        <taxon>Bacteria</taxon>
        <taxon>Pseudomonadati</taxon>
        <taxon>Pseudomonadota</taxon>
        <taxon>Alphaproteobacteria</taxon>
        <taxon>Hyphomicrobiales</taxon>
        <taxon>Rhizobiaceae</taxon>
        <taxon>Pseudohoeflea</taxon>
    </lineage>
</organism>
<evidence type="ECO:0000256" key="1">
    <source>
        <dbReference type="ARBA" id="ARBA00001782"/>
    </source>
</evidence>
<feature type="binding site" evidence="14">
    <location>
        <position position="176"/>
    </location>
    <ligand>
        <name>substrate</name>
    </ligand>
</feature>
<dbReference type="CDD" id="cd00429">
    <property type="entry name" value="RPE"/>
    <property type="match status" value="1"/>
</dbReference>
<comment type="pathway">
    <text evidence="10">Carbohydrate degradation.</text>
</comment>
<evidence type="ECO:0000256" key="3">
    <source>
        <dbReference type="ARBA" id="ARBA00001941"/>
    </source>
</evidence>
<feature type="binding site" evidence="10">
    <location>
        <begin position="174"/>
        <end position="176"/>
    </location>
    <ligand>
        <name>substrate</name>
    </ligand>
</feature>
<dbReference type="PANTHER" id="PTHR11749">
    <property type="entry name" value="RIBULOSE-5-PHOSPHATE-3-EPIMERASE"/>
    <property type="match status" value="1"/>
</dbReference>
<dbReference type="GO" id="GO:0004750">
    <property type="term" value="F:D-ribulose-phosphate 3-epimerase activity"/>
    <property type="evidence" value="ECO:0007669"/>
    <property type="project" value="UniProtKB-UniRule"/>
</dbReference>
<feature type="binding site" evidence="10 14">
    <location>
        <position position="67"/>
    </location>
    <ligand>
        <name>substrate</name>
    </ligand>
</feature>
<dbReference type="GO" id="GO:0046872">
    <property type="term" value="F:metal ion binding"/>
    <property type="evidence" value="ECO:0007669"/>
    <property type="project" value="UniProtKB-UniRule"/>
</dbReference>
<feature type="active site" description="Proton donor" evidence="10 12">
    <location>
        <position position="174"/>
    </location>
</feature>
<evidence type="ECO:0000256" key="9">
    <source>
        <dbReference type="ARBA" id="ARBA00023235"/>
    </source>
</evidence>
<dbReference type="Gene3D" id="3.20.20.70">
    <property type="entry name" value="Aldolase class I"/>
    <property type="match status" value="1"/>
</dbReference>
<dbReference type="PROSITE" id="PS01085">
    <property type="entry name" value="RIBUL_P_3_EPIMER_1"/>
    <property type="match status" value="1"/>
</dbReference>
<feature type="binding site" evidence="10 13">
    <location>
        <position position="36"/>
    </location>
    <ligand>
        <name>a divalent metal cation</name>
        <dbReference type="ChEBI" id="CHEBI:60240"/>
    </ligand>
</feature>
<dbReference type="GO" id="GO:0019323">
    <property type="term" value="P:pentose catabolic process"/>
    <property type="evidence" value="ECO:0007669"/>
    <property type="project" value="UniProtKB-UniRule"/>
</dbReference>
<feature type="binding site" evidence="10 14">
    <location>
        <begin position="196"/>
        <end position="197"/>
    </location>
    <ligand>
        <name>substrate</name>
    </ligand>
</feature>
<dbReference type="GO" id="GO:0006098">
    <property type="term" value="P:pentose-phosphate shunt"/>
    <property type="evidence" value="ECO:0007669"/>
    <property type="project" value="UniProtKB-UniRule"/>
</dbReference>
<accession>A0A4R5PK21</accession>
<feature type="binding site" evidence="10 14">
    <location>
        <position position="9"/>
    </location>
    <ligand>
        <name>substrate</name>
    </ligand>
</feature>
<comment type="caution">
    <text evidence="15">The sequence shown here is derived from an EMBL/GenBank/DDBJ whole genome shotgun (WGS) entry which is preliminary data.</text>
</comment>
<dbReference type="NCBIfam" id="NF004076">
    <property type="entry name" value="PRK05581.1-4"/>
    <property type="match status" value="1"/>
</dbReference>
<comment type="cofactor">
    <cofactor evidence="4">
        <name>Zn(2+)</name>
        <dbReference type="ChEBI" id="CHEBI:29105"/>
    </cofactor>
</comment>
<evidence type="ECO:0000256" key="14">
    <source>
        <dbReference type="PIRSR" id="PIRSR001461-3"/>
    </source>
</evidence>
<keyword evidence="10 11" id="KW-0119">Carbohydrate metabolism</keyword>
<dbReference type="FunFam" id="3.20.20.70:FF:000004">
    <property type="entry name" value="Ribulose-phosphate 3-epimerase"/>
    <property type="match status" value="1"/>
</dbReference>
<comment type="function">
    <text evidence="10">Catalyzes the reversible epimerization of D-ribulose 5-phosphate to D-xylulose 5-phosphate.</text>
</comment>
<proteinExistence type="inferred from homology"/>
<feature type="binding site" evidence="10 13">
    <location>
        <position position="67"/>
    </location>
    <ligand>
        <name>a divalent metal cation</name>
        <dbReference type="ChEBI" id="CHEBI:60240"/>
    </ligand>
</feature>
<evidence type="ECO:0000256" key="4">
    <source>
        <dbReference type="ARBA" id="ARBA00001947"/>
    </source>
</evidence>
<dbReference type="PROSITE" id="PS01086">
    <property type="entry name" value="RIBUL_P_3_EPIMER_2"/>
    <property type="match status" value="1"/>
</dbReference>
<dbReference type="HAMAP" id="MF_02227">
    <property type="entry name" value="RPE"/>
    <property type="match status" value="1"/>
</dbReference>
<gene>
    <name evidence="10" type="primary">rpe</name>
    <name evidence="15" type="ORF">E2A64_11705</name>
</gene>
<keyword evidence="16" id="KW-1185">Reference proteome</keyword>
<dbReference type="SUPFAM" id="SSF51366">
    <property type="entry name" value="Ribulose-phoshate binding barrel"/>
    <property type="match status" value="1"/>
</dbReference>
<dbReference type="EMBL" id="SMSI01000002">
    <property type="protein sequence ID" value="TDH35966.1"/>
    <property type="molecule type" value="Genomic_DNA"/>
</dbReference>
<keyword evidence="13" id="KW-0862">Zinc</keyword>
<comment type="cofactor">
    <cofactor evidence="3">
        <name>Co(2+)</name>
        <dbReference type="ChEBI" id="CHEBI:48828"/>
    </cofactor>
</comment>
<keyword evidence="13" id="KW-0464">Manganese</keyword>
<feature type="binding site" evidence="10 13">
    <location>
        <position position="174"/>
    </location>
    <ligand>
        <name>a divalent metal cation</name>
        <dbReference type="ChEBI" id="CHEBI:60240"/>
    </ligand>
</feature>